<comment type="caution">
    <text evidence="4">The sequence shown here is derived from an EMBL/GenBank/DDBJ whole genome shotgun (WGS) entry which is preliminary data.</text>
</comment>
<dbReference type="GO" id="GO:0042026">
    <property type="term" value="P:protein refolding"/>
    <property type="evidence" value="ECO:0007669"/>
    <property type="project" value="TreeGrafter"/>
</dbReference>
<dbReference type="GO" id="GO:0005737">
    <property type="term" value="C:cytoplasm"/>
    <property type="evidence" value="ECO:0007669"/>
    <property type="project" value="TreeGrafter"/>
</dbReference>
<evidence type="ECO:0000313" key="4">
    <source>
        <dbReference type="EMBL" id="GAG67323.1"/>
    </source>
</evidence>
<keyword evidence="1" id="KW-0143">Chaperone</keyword>
<dbReference type="PANTHER" id="PTHR43096:SF52">
    <property type="entry name" value="DNAJ HOMOLOG 1, MITOCHONDRIAL-RELATED"/>
    <property type="match status" value="1"/>
</dbReference>
<evidence type="ECO:0000259" key="3">
    <source>
        <dbReference type="Pfam" id="PF01556"/>
    </source>
</evidence>
<dbReference type="EMBL" id="BART01004170">
    <property type="protein sequence ID" value="GAG67323.1"/>
    <property type="molecule type" value="Genomic_DNA"/>
</dbReference>
<protein>
    <recommendedName>
        <fullName evidence="3">Chaperone DnaJ C-terminal domain-containing protein</fullName>
    </recommendedName>
</protein>
<dbReference type="Gene3D" id="2.60.260.20">
    <property type="entry name" value="Urease metallochaperone UreE, N-terminal domain"/>
    <property type="match status" value="2"/>
</dbReference>
<evidence type="ECO:0000256" key="1">
    <source>
        <dbReference type="ARBA" id="ARBA00023186"/>
    </source>
</evidence>
<feature type="domain" description="Chaperone DnaJ C-terminal" evidence="3">
    <location>
        <begin position="78"/>
        <end position="225"/>
    </location>
</feature>
<dbReference type="CDD" id="cd10747">
    <property type="entry name" value="DnaJ_C"/>
    <property type="match status" value="1"/>
</dbReference>
<reference evidence="4" key="1">
    <citation type="journal article" date="2014" name="Front. Microbiol.">
        <title>High frequency of phylogenetically diverse reductive dehalogenase-homologous genes in deep subseafloor sedimentary metagenomes.</title>
        <authorList>
            <person name="Kawai M."/>
            <person name="Futagami T."/>
            <person name="Toyoda A."/>
            <person name="Takaki Y."/>
            <person name="Nishi S."/>
            <person name="Hori S."/>
            <person name="Arai W."/>
            <person name="Tsubouchi T."/>
            <person name="Morono Y."/>
            <person name="Uchiyama I."/>
            <person name="Ito T."/>
            <person name="Fujiyama A."/>
            <person name="Inagaki F."/>
            <person name="Takami H."/>
        </authorList>
    </citation>
    <scope>NUCLEOTIDE SEQUENCE</scope>
    <source>
        <strain evidence="4">Expedition CK06-06</strain>
    </source>
</reference>
<dbReference type="GO" id="GO:0051082">
    <property type="term" value="F:unfolded protein binding"/>
    <property type="evidence" value="ECO:0007669"/>
    <property type="project" value="InterPro"/>
</dbReference>
<proteinExistence type="predicted"/>
<dbReference type="InterPro" id="IPR002939">
    <property type="entry name" value="DnaJ_C"/>
</dbReference>
<evidence type="ECO:0000256" key="2">
    <source>
        <dbReference type="SAM" id="MobiDB-lite"/>
    </source>
</evidence>
<dbReference type="Pfam" id="PF01556">
    <property type="entry name" value="DnaJ_C"/>
    <property type="match status" value="1"/>
</dbReference>
<feature type="region of interest" description="Disordered" evidence="2">
    <location>
        <begin position="55"/>
        <end position="75"/>
    </location>
</feature>
<dbReference type="FunFam" id="2.60.260.20:FF:000013">
    <property type="entry name" value="DnaJ subfamily B member 11"/>
    <property type="match status" value="1"/>
</dbReference>
<name>X1A3G7_9ZZZZ</name>
<dbReference type="AlphaFoldDB" id="X1A3G7"/>
<dbReference type="SUPFAM" id="SSF49493">
    <property type="entry name" value="HSP40/DnaJ peptide-binding domain"/>
    <property type="match status" value="2"/>
</dbReference>
<accession>X1A3G7</accession>
<sequence length="253" mass="27957">KQYAHAGAGWPGGGGKTYTYDFGGRGFNFEDLGSGFSDFFEMFFGRRSDDRFSGFDSGFGPQFGRGTRTNMQKGQDMQSEISITLREAYSGTQRSIKLQKGGRTRTVNVKIPEGIKDSGKIRLAGEGAMSPAGGPGGDLYLVINIAPHNFFTRKGDDLYCEVPVTIKEAFYGAKIDIPTFSGKIMVKVPPKTQGGKTLRLKGKGMPKLRSSEFGDLYAKIKLILPEKLNSEQKKRFEEFARGYDENPRENIII</sequence>
<dbReference type="PANTHER" id="PTHR43096">
    <property type="entry name" value="DNAJ HOMOLOG 1, MITOCHONDRIAL-RELATED"/>
    <property type="match status" value="1"/>
</dbReference>
<feature type="non-terminal residue" evidence="4">
    <location>
        <position position="1"/>
    </location>
</feature>
<dbReference type="InterPro" id="IPR008971">
    <property type="entry name" value="HSP40/DnaJ_pept-bd"/>
</dbReference>
<gene>
    <name evidence="4" type="ORF">S01H4_10721</name>
</gene>
<organism evidence="4">
    <name type="scientific">marine sediment metagenome</name>
    <dbReference type="NCBI Taxonomy" id="412755"/>
    <lineage>
        <taxon>unclassified sequences</taxon>
        <taxon>metagenomes</taxon>
        <taxon>ecological metagenomes</taxon>
    </lineage>
</organism>